<dbReference type="SUPFAM" id="SSF56601">
    <property type="entry name" value="beta-lactamase/transpeptidase-like"/>
    <property type="match status" value="1"/>
</dbReference>
<gene>
    <name evidence="3" type="ORF">CGZ94_02620</name>
</gene>
<accession>A0A255GPP9</accession>
<dbReference type="Pfam" id="PF00583">
    <property type="entry name" value="Acetyltransf_1"/>
    <property type="match status" value="1"/>
</dbReference>
<dbReference type="GO" id="GO:0016787">
    <property type="term" value="F:hydrolase activity"/>
    <property type="evidence" value="ECO:0007669"/>
    <property type="project" value="UniProtKB-KW"/>
</dbReference>
<dbReference type="RefSeq" id="WP_094404546.1">
    <property type="nucleotide sequence ID" value="NZ_NMVO01000001.1"/>
</dbReference>
<dbReference type="PANTHER" id="PTHR43283">
    <property type="entry name" value="BETA-LACTAMASE-RELATED"/>
    <property type="match status" value="1"/>
</dbReference>
<sequence length="512" mass="54984">MSELRLRLAGEADLAGIVEVFWRCWTESHASFATPEELARLTHRDAEELWRIAFLSTTRTVVTTVATADARIVGFLRHQLIDGELFIHSLYVDPSLQGRGLGGRLMRHALQAGAAAGADRGRLWVFTANQPARVFYREYGWLPDGRTRIEDGFGMPEVGLGTLSVAATRTAETLVSPEICTEPGESPPAGAAVAFARGDEQGVAVAGTRGSADRPVTLDTRWDVASVTKLVTTTIGLGLVSAGILDLDAPVDALLPELTGRGITARSLLQHESGLLPWQPLDRAGAGPDTALATIAALPTGTPGEHAYSDLGLITLGILLTRLTGEELPELLRRWVNEPLGVDLRYGPVDEPVADSAPDDRIEQRMVSTGEPYPVLLQGPEPAWQTEPFRGVVHDGNARRALGGISAHAGIFATIGDLLRLGLALSDGSDRCDLWAPEAYRRFLDEPLGFRTRTLTDGSTLHHHPGFTGCALGFVAGEHRAYAVAANRLLTAGTPVPTERLWRRVLDDLGGL</sequence>
<evidence type="ECO:0000256" key="1">
    <source>
        <dbReference type="ARBA" id="ARBA00022801"/>
    </source>
</evidence>
<dbReference type="PROSITE" id="PS51186">
    <property type="entry name" value="GNAT"/>
    <property type="match status" value="1"/>
</dbReference>
<dbReference type="Gene3D" id="3.40.630.30">
    <property type="match status" value="1"/>
</dbReference>
<dbReference type="PANTHER" id="PTHR43283:SF11">
    <property type="entry name" value="BETA-LACTAMASE-RELATED DOMAIN-CONTAINING PROTEIN"/>
    <property type="match status" value="1"/>
</dbReference>
<organism evidence="3 4">
    <name type="scientific">Enemella evansiae</name>
    <dbReference type="NCBI Taxonomy" id="2016499"/>
    <lineage>
        <taxon>Bacteria</taxon>
        <taxon>Bacillati</taxon>
        <taxon>Actinomycetota</taxon>
        <taxon>Actinomycetes</taxon>
        <taxon>Propionibacteriales</taxon>
        <taxon>Propionibacteriaceae</taxon>
        <taxon>Enemella</taxon>
    </lineage>
</organism>
<evidence type="ECO:0000259" key="2">
    <source>
        <dbReference type="PROSITE" id="PS51186"/>
    </source>
</evidence>
<comment type="caution">
    <text evidence="3">The sequence shown here is derived from an EMBL/GenBank/DDBJ whole genome shotgun (WGS) entry which is preliminary data.</text>
</comment>
<feature type="domain" description="N-acetyltransferase" evidence="2">
    <location>
        <begin position="4"/>
        <end position="172"/>
    </location>
</feature>
<name>A0A255GPP9_9ACTN</name>
<dbReference type="CDD" id="cd04301">
    <property type="entry name" value="NAT_SF"/>
    <property type="match status" value="1"/>
</dbReference>
<dbReference type="InterPro" id="IPR016181">
    <property type="entry name" value="Acyl_CoA_acyltransferase"/>
</dbReference>
<dbReference type="AlphaFoldDB" id="A0A255GPP9"/>
<evidence type="ECO:0000313" key="4">
    <source>
        <dbReference type="Proteomes" id="UP000215896"/>
    </source>
</evidence>
<dbReference type="Proteomes" id="UP000215896">
    <property type="component" value="Unassembled WGS sequence"/>
</dbReference>
<keyword evidence="1" id="KW-0378">Hydrolase</keyword>
<dbReference type="InterPro" id="IPR001466">
    <property type="entry name" value="Beta-lactam-related"/>
</dbReference>
<dbReference type="OrthoDB" id="9809635at2"/>
<dbReference type="SUPFAM" id="SSF55729">
    <property type="entry name" value="Acyl-CoA N-acyltransferases (Nat)"/>
    <property type="match status" value="1"/>
</dbReference>
<dbReference type="GO" id="GO:0016747">
    <property type="term" value="F:acyltransferase activity, transferring groups other than amino-acyl groups"/>
    <property type="evidence" value="ECO:0007669"/>
    <property type="project" value="InterPro"/>
</dbReference>
<reference evidence="3 4" key="1">
    <citation type="submission" date="2017-07" db="EMBL/GenBank/DDBJ databases">
        <title>Draft whole genome sequences of clinical Proprionibacteriaceae strains.</title>
        <authorList>
            <person name="Bernier A.-M."/>
            <person name="Bernard K."/>
            <person name="Domingo M.-C."/>
        </authorList>
    </citation>
    <scope>NUCLEOTIDE SEQUENCE [LARGE SCALE GENOMIC DNA]</scope>
    <source>
        <strain evidence="3 4">NML 030167</strain>
    </source>
</reference>
<dbReference type="Gene3D" id="3.40.710.10">
    <property type="entry name" value="DD-peptidase/beta-lactamase superfamily"/>
    <property type="match status" value="1"/>
</dbReference>
<dbReference type="Pfam" id="PF00144">
    <property type="entry name" value="Beta-lactamase"/>
    <property type="match status" value="1"/>
</dbReference>
<protein>
    <recommendedName>
        <fullName evidence="2">N-acetyltransferase domain-containing protein</fullName>
    </recommendedName>
</protein>
<evidence type="ECO:0000313" key="3">
    <source>
        <dbReference type="EMBL" id="OYO17789.1"/>
    </source>
</evidence>
<keyword evidence="4" id="KW-1185">Reference proteome</keyword>
<dbReference type="InterPro" id="IPR012338">
    <property type="entry name" value="Beta-lactam/transpept-like"/>
</dbReference>
<dbReference type="InterPro" id="IPR000182">
    <property type="entry name" value="GNAT_dom"/>
</dbReference>
<proteinExistence type="predicted"/>
<dbReference type="EMBL" id="NMVO01000001">
    <property type="protein sequence ID" value="OYO17789.1"/>
    <property type="molecule type" value="Genomic_DNA"/>
</dbReference>
<dbReference type="InterPro" id="IPR050789">
    <property type="entry name" value="Diverse_Enzym_Activities"/>
</dbReference>